<dbReference type="Gene3D" id="3.90.550.10">
    <property type="entry name" value="Spore Coat Polysaccharide Biosynthesis Protein SpsA, Chain A"/>
    <property type="match status" value="1"/>
</dbReference>
<dbReference type="KEGG" id="awe:JG540_08165"/>
<organism evidence="3 4">
    <name type="scientific">Actinomyces weissii</name>
    <dbReference type="NCBI Taxonomy" id="675090"/>
    <lineage>
        <taxon>Bacteria</taxon>
        <taxon>Bacillati</taxon>
        <taxon>Actinomycetota</taxon>
        <taxon>Actinomycetes</taxon>
        <taxon>Actinomycetales</taxon>
        <taxon>Actinomycetaceae</taxon>
        <taxon>Actinomyces</taxon>
    </lineage>
</organism>
<dbReference type="InterPro" id="IPR029044">
    <property type="entry name" value="Nucleotide-diphossugar_trans"/>
</dbReference>
<accession>A0A7T7M8Y8</accession>
<dbReference type="InterPro" id="IPR001173">
    <property type="entry name" value="Glyco_trans_2-like"/>
</dbReference>
<reference evidence="3 4" key="1">
    <citation type="submission" date="2020-12" db="EMBL/GenBank/DDBJ databases">
        <authorList>
            <person name="Zhou J."/>
        </authorList>
    </citation>
    <scope>NUCLEOTIDE SEQUENCE [LARGE SCALE GENOMIC DNA]</scope>
    <source>
        <strain evidence="3 4">CCUG 61299</strain>
    </source>
</reference>
<keyword evidence="3" id="KW-0808">Transferase</keyword>
<sequence>MRWCRHPGGGRVEALCDNAQVAHHSDAPLAQAPTSAPPLDDAWPVIPLFNEGPVIRKVVESVRQVFPHVVVVDDGSQDDSVQQARLAGATVLRHPINLGQGAALQTGFQYLLERTDARYAVTFDADGQHRVQDAAAMVQAARSEDLGFVLGSRFLDGSTKVSLAKRAVLGAATWVSSRSTGMRLTDAHNGLRVLRRDAMARLELSQNRMAHASEIINQLARTGLPWREHPVQIAYTDYSKAKGQSLWNSVNILVDLVFS</sequence>
<proteinExistence type="inferred from homology"/>
<feature type="domain" description="Glycosyltransferase 2-like" evidence="2">
    <location>
        <begin position="45"/>
        <end position="166"/>
    </location>
</feature>
<protein>
    <submittedName>
        <fullName evidence="3">Glycosyltransferase family 2 protein</fullName>
    </submittedName>
</protein>
<dbReference type="PANTHER" id="PTHR48090:SF7">
    <property type="entry name" value="RFBJ PROTEIN"/>
    <property type="match status" value="1"/>
</dbReference>
<evidence type="ECO:0000259" key="2">
    <source>
        <dbReference type="Pfam" id="PF00535"/>
    </source>
</evidence>
<dbReference type="EMBL" id="CP066802">
    <property type="protein sequence ID" value="QQM67013.1"/>
    <property type="molecule type" value="Genomic_DNA"/>
</dbReference>
<name>A0A7T7M8Y8_9ACTO</name>
<dbReference type="CDD" id="cd04179">
    <property type="entry name" value="DPM_DPG-synthase_like"/>
    <property type="match status" value="1"/>
</dbReference>
<dbReference type="PANTHER" id="PTHR48090">
    <property type="entry name" value="UNDECAPRENYL-PHOSPHATE 4-DEOXY-4-FORMAMIDO-L-ARABINOSE TRANSFERASE-RELATED"/>
    <property type="match status" value="1"/>
</dbReference>
<dbReference type="InterPro" id="IPR050256">
    <property type="entry name" value="Glycosyltransferase_2"/>
</dbReference>
<evidence type="ECO:0000256" key="1">
    <source>
        <dbReference type="ARBA" id="ARBA00006739"/>
    </source>
</evidence>
<dbReference type="AlphaFoldDB" id="A0A7T7M8Y8"/>
<dbReference type="GO" id="GO:0016740">
    <property type="term" value="F:transferase activity"/>
    <property type="evidence" value="ECO:0007669"/>
    <property type="project" value="UniProtKB-KW"/>
</dbReference>
<evidence type="ECO:0000313" key="4">
    <source>
        <dbReference type="Proteomes" id="UP000595895"/>
    </source>
</evidence>
<keyword evidence="4" id="KW-1185">Reference proteome</keyword>
<evidence type="ECO:0000313" key="3">
    <source>
        <dbReference type="EMBL" id="QQM67013.1"/>
    </source>
</evidence>
<gene>
    <name evidence="3" type="ORF">JG540_08165</name>
</gene>
<dbReference type="Proteomes" id="UP000595895">
    <property type="component" value="Chromosome"/>
</dbReference>
<comment type="similarity">
    <text evidence="1">Belongs to the glycosyltransferase 2 family.</text>
</comment>
<dbReference type="Pfam" id="PF00535">
    <property type="entry name" value="Glycos_transf_2"/>
    <property type="match status" value="1"/>
</dbReference>
<dbReference type="SUPFAM" id="SSF53448">
    <property type="entry name" value="Nucleotide-diphospho-sugar transferases"/>
    <property type="match status" value="1"/>
</dbReference>